<gene>
    <name evidence="2" type="ORF">psyc5s11_28490</name>
</gene>
<dbReference type="RefSeq" id="WP_224033187.1">
    <property type="nucleotide sequence ID" value="NZ_AP024849.1"/>
</dbReference>
<dbReference type="NCBIfam" id="TIGR00277">
    <property type="entry name" value="HDIG"/>
    <property type="match status" value="1"/>
</dbReference>
<dbReference type="CDD" id="cd00077">
    <property type="entry name" value="HDc"/>
    <property type="match status" value="1"/>
</dbReference>
<evidence type="ECO:0000313" key="2">
    <source>
        <dbReference type="EMBL" id="BCZ46782.1"/>
    </source>
</evidence>
<reference evidence="3" key="1">
    <citation type="submission" date="2021-07" db="EMBL/GenBank/DDBJ databases">
        <title>Complete genome sequencing of a Clostridium isolate.</title>
        <authorList>
            <person name="Ueki A."/>
            <person name="Tonouchi A."/>
        </authorList>
    </citation>
    <scope>NUCLEOTIDE SEQUENCE [LARGE SCALE GENOMIC DNA]</scope>
    <source>
        <strain evidence="3">C5S11</strain>
    </source>
</reference>
<sequence length="266" mass="31541">MQNKLVKEYYNWFNSYVKRFYGEDNVVNQNIELKEIHTLKVAKHAVNIAKSLNLTEEEVNTAEIIGLFHDIGRFEQFRTYKTFNDDLSINHATLGIKILEENSILKDLDKDWKEIIIKAISLHNTKDLPHDLNKKEALFCKLIRDADKLDIFRVIIDYEKERENDPNPAIDNLPFTSGYNKELLEYIQTNKKISNKSLKNYNDRKLYELNWITDLNFPFSINYIKEKNILSTLISCLPKNEEINRISKYLEEYLENFIMNYSIEGK</sequence>
<evidence type="ECO:0000313" key="3">
    <source>
        <dbReference type="Proteomes" id="UP000824633"/>
    </source>
</evidence>
<dbReference type="SUPFAM" id="SSF109604">
    <property type="entry name" value="HD-domain/PDEase-like"/>
    <property type="match status" value="1"/>
</dbReference>
<dbReference type="SMART" id="SM00471">
    <property type="entry name" value="HDc"/>
    <property type="match status" value="1"/>
</dbReference>
<evidence type="ECO:0000259" key="1">
    <source>
        <dbReference type="SMART" id="SM00471"/>
    </source>
</evidence>
<dbReference type="Gene3D" id="1.10.3210.10">
    <property type="entry name" value="Hypothetical protein af1432"/>
    <property type="match status" value="1"/>
</dbReference>
<keyword evidence="3" id="KW-1185">Reference proteome</keyword>
<feature type="domain" description="HD/PDEase" evidence="1">
    <location>
        <begin position="30"/>
        <end position="161"/>
    </location>
</feature>
<protein>
    <submittedName>
        <fullName evidence="2">Metal-dependent phosphohydrolase</fullName>
    </submittedName>
</protein>
<dbReference type="EMBL" id="AP024849">
    <property type="protein sequence ID" value="BCZ46782.1"/>
    <property type="molecule type" value="Genomic_DNA"/>
</dbReference>
<name>A0ABM7TCT1_9CLOT</name>
<dbReference type="InterPro" id="IPR006674">
    <property type="entry name" value="HD_domain"/>
</dbReference>
<organism evidence="2 3">
    <name type="scientific">Clostridium gelidum</name>
    <dbReference type="NCBI Taxonomy" id="704125"/>
    <lineage>
        <taxon>Bacteria</taxon>
        <taxon>Bacillati</taxon>
        <taxon>Bacillota</taxon>
        <taxon>Clostridia</taxon>
        <taxon>Eubacteriales</taxon>
        <taxon>Clostridiaceae</taxon>
        <taxon>Clostridium</taxon>
    </lineage>
</organism>
<accession>A0ABM7TCT1</accession>
<proteinExistence type="predicted"/>
<dbReference type="InterPro" id="IPR003607">
    <property type="entry name" value="HD/PDEase_dom"/>
</dbReference>
<dbReference type="InterPro" id="IPR006675">
    <property type="entry name" value="HDIG_dom"/>
</dbReference>
<dbReference type="Pfam" id="PF01966">
    <property type="entry name" value="HD"/>
    <property type="match status" value="1"/>
</dbReference>
<dbReference type="Proteomes" id="UP000824633">
    <property type="component" value="Chromosome"/>
</dbReference>